<dbReference type="AlphaFoldDB" id="A0AAW2PV58"/>
<dbReference type="InterPro" id="IPR037176">
    <property type="entry name" value="Osmotin/thaumatin-like_sf"/>
</dbReference>
<evidence type="ECO:0000256" key="1">
    <source>
        <dbReference type="SAM" id="SignalP"/>
    </source>
</evidence>
<name>A0AAW2PV58_9LAMI</name>
<gene>
    <name evidence="2" type="ORF">Sangu_0776500</name>
</gene>
<sequence length="108" mass="11355">MPNSFHLLFISLLLFSTSDGTQLIVVNNCKDLIWPAILGTAGHQTPNDGGFPLYSGQQLVVEVPSGGREGYGPDRAAALIKLVEVLARQETATANCIVGASGANHPQP</sequence>
<evidence type="ECO:0000313" key="2">
    <source>
        <dbReference type="EMBL" id="KAL0359271.1"/>
    </source>
</evidence>
<reference evidence="2" key="2">
    <citation type="journal article" date="2024" name="Plant">
        <title>Genomic evolution and insights into agronomic trait innovations of Sesamum species.</title>
        <authorList>
            <person name="Miao H."/>
            <person name="Wang L."/>
            <person name="Qu L."/>
            <person name="Liu H."/>
            <person name="Sun Y."/>
            <person name="Le M."/>
            <person name="Wang Q."/>
            <person name="Wei S."/>
            <person name="Zheng Y."/>
            <person name="Lin W."/>
            <person name="Duan Y."/>
            <person name="Cao H."/>
            <person name="Xiong S."/>
            <person name="Wang X."/>
            <person name="Wei L."/>
            <person name="Li C."/>
            <person name="Ma Q."/>
            <person name="Ju M."/>
            <person name="Zhao R."/>
            <person name="Li G."/>
            <person name="Mu C."/>
            <person name="Tian Q."/>
            <person name="Mei H."/>
            <person name="Zhang T."/>
            <person name="Gao T."/>
            <person name="Zhang H."/>
        </authorList>
    </citation>
    <scope>NUCLEOTIDE SEQUENCE</scope>
    <source>
        <strain evidence="2">G01</strain>
    </source>
</reference>
<dbReference type="SUPFAM" id="SSF49870">
    <property type="entry name" value="Osmotin, thaumatin-like protein"/>
    <property type="match status" value="1"/>
</dbReference>
<dbReference type="EMBL" id="JACGWK010000004">
    <property type="protein sequence ID" value="KAL0359271.1"/>
    <property type="molecule type" value="Genomic_DNA"/>
</dbReference>
<reference evidence="2" key="1">
    <citation type="submission" date="2020-06" db="EMBL/GenBank/DDBJ databases">
        <authorList>
            <person name="Li T."/>
            <person name="Hu X."/>
            <person name="Zhang T."/>
            <person name="Song X."/>
            <person name="Zhang H."/>
            <person name="Dai N."/>
            <person name="Sheng W."/>
            <person name="Hou X."/>
            <person name="Wei L."/>
        </authorList>
    </citation>
    <scope>NUCLEOTIDE SEQUENCE</scope>
    <source>
        <strain evidence="2">G01</strain>
        <tissue evidence="2">Leaf</tissue>
    </source>
</reference>
<feature type="signal peptide" evidence="1">
    <location>
        <begin position="1"/>
        <end position="20"/>
    </location>
</feature>
<organism evidence="2">
    <name type="scientific">Sesamum angustifolium</name>
    <dbReference type="NCBI Taxonomy" id="2727405"/>
    <lineage>
        <taxon>Eukaryota</taxon>
        <taxon>Viridiplantae</taxon>
        <taxon>Streptophyta</taxon>
        <taxon>Embryophyta</taxon>
        <taxon>Tracheophyta</taxon>
        <taxon>Spermatophyta</taxon>
        <taxon>Magnoliopsida</taxon>
        <taxon>eudicotyledons</taxon>
        <taxon>Gunneridae</taxon>
        <taxon>Pentapetalae</taxon>
        <taxon>asterids</taxon>
        <taxon>lamiids</taxon>
        <taxon>Lamiales</taxon>
        <taxon>Pedaliaceae</taxon>
        <taxon>Sesamum</taxon>
    </lineage>
</organism>
<comment type="caution">
    <text evidence="2">The sequence shown here is derived from an EMBL/GenBank/DDBJ whole genome shotgun (WGS) entry which is preliminary data.</text>
</comment>
<accession>A0AAW2PV58</accession>
<dbReference type="Gene3D" id="2.60.110.10">
    <property type="entry name" value="Thaumatin"/>
    <property type="match status" value="1"/>
</dbReference>
<keyword evidence="1" id="KW-0732">Signal</keyword>
<proteinExistence type="predicted"/>
<protein>
    <submittedName>
        <fullName evidence="2">Thaumatin-like protein</fullName>
    </submittedName>
</protein>
<feature type="chain" id="PRO_5043565278" evidence="1">
    <location>
        <begin position="21"/>
        <end position="108"/>
    </location>
</feature>